<dbReference type="AlphaFoldDB" id="W5MP30"/>
<name>W5MP30_LEPOC</name>
<dbReference type="PROSITE" id="PS50835">
    <property type="entry name" value="IG_LIKE"/>
    <property type="match status" value="1"/>
</dbReference>
<reference evidence="4" key="3">
    <citation type="submission" date="2025-09" db="UniProtKB">
        <authorList>
            <consortium name="Ensembl"/>
        </authorList>
    </citation>
    <scope>IDENTIFICATION</scope>
</reference>
<dbReference type="Bgee" id="ENSLOCG00000008350">
    <property type="expression patterns" value="Expressed in mesonephros and 13 other cell types or tissues"/>
</dbReference>
<dbReference type="InParanoid" id="W5MP30"/>
<dbReference type="EMBL" id="AHAT01013690">
    <property type="status" value="NOT_ANNOTATED_CDS"/>
    <property type="molecule type" value="Genomic_DNA"/>
</dbReference>
<protein>
    <recommendedName>
        <fullName evidence="3">Ig-like domain-containing protein</fullName>
    </recommendedName>
</protein>
<dbReference type="InterPro" id="IPR007110">
    <property type="entry name" value="Ig-like_dom"/>
</dbReference>
<feature type="signal peptide" evidence="2">
    <location>
        <begin position="1"/>
        <end position="29"/>
    </location>
</feature>
<evidence type="ECO:0000313" key="5">
    <source>
        <dbReference type="Proteomes" id="UP000018468"/>
    </source>
</evidence>
<evidence type="ECO:0000256" key="2">
    <source>
        <dbReference type="SAM" id="SignalP"/>
    </source>
</evidence>
<dbReference type="InterPro" id="IPR036179">
    <property type="entry name" value="Ig-like_dom_sf"/>
</dbReference>
<proteinExistence type="predicted"/>
<dbReference type="Ensembl" id="ENSLOCT00000010151.1">
    <property type="protein sequence ID" value="ENSLOCP00000010139.1"/>
    <property type="gene ID" value="ENSLOCG00000008350.1"/>
</dbReference>
<dbReference type="SUPFAM" id="SSF48726">
    <property type="entry name" value="Immunoglobulin"/>
    <property type="match status" value="1"/>
</dbReference>
<dbReference type="InterPro" id="IPR013783">
    <property type="entry name" value="Ig-like_fold"/>
</dbReference>
<feature type="chain" id="PRO_5004866396" description="Ig-like domain-containing protein" evidence="2">
    <location>
        <begin position="30"/>
        <end position="202"/>
    </location>
</feature>
<dbReference type="HOGENOM" id="CLU_1160783_0_0_1"/>
<dbReference type="OMA" id="VTIECTF"/>
<dbReference type="InterPro" id="IPR003599">
    <property type="entry name" value="Ig_sub"/>
</dbReference>
<keyword evidence="1" id="KW-1133">Transmembrane helix</keyword>
<dbReference type="Proteomes" id="UP000018468">
    <property type="component" value="Linkage group LG13"/>
</dbReference>
<sequence length="202" mass="21984">MARVSSNSLDRLCIAGLLLALSIVQEACPADGCSVQVSQPGEMSVVEDTSSVTIPCAVTAPGCPGHRSVYWFVFRASSHEQLQLHTHGKYAPQGDSLDISPVHANDSGVYYCGIAFSGSTAPGARSTGKGTVLLVRGRLHVANPQGKALLSTVIVLLFLYNLAIIILLIHKKNRNVVRFFRFPQNNSTWRNNFRAVVQEMYR</sequence>
<dbReference type="PANTHER" id="PTHR15297">
    <property type="entry name" value="IMMUNOGLOBULIN SUPERFAMILY MEMBER 6"/>
    <property type="match status" value="1"/>
</dbReference>
<evidence type="ECO:0000259" key="3">
    <source>
        <dbReference type="PROSITE" id="PS50835"/>
    </source>
</evidence>
<dbReference type="InterPro" id="IPR039089">
    <property type="entry name" value="IGSF6"/>
</dbReference>
<dbReference type="Gene3D" id="2.60.40.10">
    <property type="entry name" value="Immunoglobulins"/>
    <property type="match status" value="1"/>
</dbReference>
<evidence type="ECO:0000256" key="1">
    <source>
        <dbReference type="SAM" id="Phobius"/>
    </source>
</evidence>
<dbReference type="PANTHER" id="PTHR15297:SF2">
    <property type="entry name" value="IMMUNOGLOBULIN SUPERFAMILY MEMBER 6"/>
    <property type="match status" value="1"/>
</dbReference>
<dbReference type="SMART" id="SM00409">
    <property type="entry name" value="IG"/>
    <property type="match status" value="1"/>
</dbReference>
<feature type="transmembrane region" description="Helical" evidence="1">
    <location>
        <begin position="148"/>
        <end position="169"/>
    </location>
</feature>
<reference evidence="4" key="2">
    <citation type="submission" date="2025-08" db="UniProtKB">
        <authorList>
            <consortium name="Ensembl"/>
        </authorList>
    </citation>
    <scope>IDENTIFICATION</scope>
</reference>
<evidence type="ECO:0000313" key="4">
    <source>
        <dbReference type="Ensembl" id="ENSLOCP00000010139.1"/>
    </source>
</evidence>
<dbReference type="GeneTree" id="ENSGT00390000014131"/>
<keyword evidence="5" id="KW-1185">Reference proteome</keyword>
<keyword evidence="1" id="KW-0812">Transmembrane</keyword>
<organism evidence="4 5">
    <name type="scientific">Lepisosteus oculatus</name>
    <name type="common">Spotted gar</name>
    <dbReference type="NCBI Taxonomy" id="7918"/>
    <lineage>
        <taxon>Eukaryota</taxon>
        <taxon>Metazoa</taxon>
        <taxon>Chordata</taxon>
        <taxon>Craniata</taxon>
        <taxon>Vertebrata</taxon>
        <taxon>Euteleostomi</taxon>
        <taxon>Actinopterygii</taxon>
        <taxon>Neopterygii</taxon>
        <taxon>Holostei</taxon>
        <taxon>Semionotiformes</taxon>
        <taxon>Lepisosteidae</taxon>
        <taxon>Lepisosteus</taxon>
    </lineage>
</organism>
<keyword evidence="2" id="KW-0732">Signal</keyword>
<accession>W5MP30</accession>
<keyword evidence="1" id="KW-0472">Membrane</keyword>
<reference evidence="5" key="1">
    <citation type="submission" date="2011-12" db="EMBL/GenBank/DDBJ databases">
        <title>The Draft Genome of Lepisosteus oculatus.</title>
        <authorList>
            <consortium name="The Broad Institute Genome Assembly &amp; Analysis Group"/>
            <consortium name="Computational R&amp;D Group"/>
            <consortium name="and Sequencing Platform"/>
            <person name="Di Palma F."/>
            <person name="Alfoldi J."/>
            <person name="Johnson J."/>
            <person name="Berlin A."/>
            <person name="Gnerre S."/>
            <person name="Jaffe D."/>
            <person name="MacCallum I."/>
            <person name="Young S."/>
            <person name="Walker B.J."/>
            <person name="Lander E.S."/>
            <person name="Lindblad-Toh K."/>
        </authorList>
    </citation>
    <scope>NUCLEOTIDE SEQUENCE [LARGE SCALE GENOMIC DNA]</scope>
</reference>
<dbReference type="STRING" id="7918.ENSLOCP00000010139"/>
<feature type="domain" description="Ig-like" evidence="3">
    <location>
        <begin position="29"/>
        <end position="112"/>
    </location>
</feature>
<dbReference type="eggNOG" id="ENOG502S4JY">
    <property type="taxonomic scope" value="Eukaryota"/>
</dbReference>